<sequence length="469" mass="49866">MMMEKGTRWNCRITIERKDGKTIPEGTKFESLTPGITVDDKGKVTVTIPEDKKPGDEFPGTIKVTYPDGSKEEVPVRVTVTNKDKDIYTPEYDKGNGKPGGTVELPLKEKSGKEIPEGTTFQSDNPGITVDKDGKVTVTIPEGAKPGDKITGTITVTYPDGSKDEVPVEVTVREKDKDIYTPEYDKGNGKPGGTVELPLKEKAGKEIPEGTTFQSDNPGITVGKDGTVTVTIPEGAKPGDKITGTITVTYPDGSKDEVPVEVTVREKDKDIYTPEYDKGNGKPGGTVELPLKEKAGKEIPEGTKFQSDNPGITVDKDGKVTVTIPEGAKPGDKITGTITVTYPDDSKDEVPVEVTVREKDKDIYTPEYDKGNGKPGTKVEIPVTPDTNGGSGQDTPAPTPAPTTPIPDAVTPNAEQVDPQTTIDNGAKSNDSQNVLPNTGTESNATLASLGLLGLLSGFGLVARKKKED</sequence>
<keyword evidence="4" id="KW-0572">Peptidoglycan-anchor</keyword>
<feature type="compositionally biased region" description="Basic and acidic residues" evidence="5">
    <location>
        <begin position="267"/>
        <end position="280"/>
    </location>
</feature>
<organism evidence="7 8">
    <name type="scientific">Streptococcus mitis</name>
    <dbReference type="NCBI Taxonomy" id="28037"/>
    <lineage>
        <taxon>Bacteria</taxon>
        <taxon>Bacillati</taxon>
        <taxon>Bacillota</taxon>
        <taxon>Bacilli</taxon>
        <taxon>Lactobacillales</taxon>
        <taxon>Streptococcaceae</taxon>
        <taxon>Streptococcus</taxon>
        <taxon>Streptococcus mitis group</taxon>
    </lineage>
</organism>
<feature type="region of interest" description="Disordered" evidence="5">
    <location>
        <begin position="175"/>
        <end position="195"/>
    </location>
</feature>
<dbReference type="InterPro" id="IPR012706">
    <property type="entry name" value="Rib_alpha_Esp_rpt"/>
</dbReference>
<feature type="domain" description="Gram-positive cocci surface proteins LPxTG" evidence="6">
    <location>
        <begin position="436"/>
        <end position="469"/>
    </location>
</feature>
<dbReference type="PROSITE" id="PS50847">
    <property type="entry name" value="GRAM_POS_ANCHORING"/>
    <property type="match status" value="1"/>
</dbReference>
<evidence type="ECO:0000259" key="6">
    <source>
        <dbReference type="PROSITE" id="PS50847"/>
    </source>
</evidence>
<feature type="compositionally biased region" description="Polar residues" evidence="5">
    <location>
        <begin position="418"/>
        <end position="442"/>
    </location>
</feature>
<feature type="compositionally biased region" description="Basic and acidic residues" evidence="5">
    <location>
        <begin position="175"/>
        <end position="188"/>
    </location>
</feature>
<evidence type="ECO:0000256" key="5">
    <source>
        <dbReference type="SAM" id="MobiDB-lite"/>
    </source>
</evidence>
<keyword evidence="2" id="KW-0964">Secreted</keyword>
<dbReference type="NCBIfam" id="NF038186">
    <property type="entry name" value="YPDG_rpt"/>
    <property type="match status" value="4"/>
</dbReference>
<dbReference type="Pfam" id="PF18957">
    <property type="entry name" value="RibLong"/>
    <property type="match status" value="4"/>
</dbReference>
<name>A0A7G1IU08_STRMT</name>
<evidence type="ECO:0000313" key="7">
    <source>
        <dbReference type="EMBL" id="BCJ10332.1"/>
    </source>
</evidence>
<dbReference type="InterPro" id="IPR044055">
    <property type="entry name" value="RibLong"/>
</dbReference>
<feature type="compositionally biased region" description="Basic and acidic residues" evidence="5">
    <location>
        <begin position="344"/>
        <end position="372"/>
    </location>
</feature>
<evidence type="ECO:0000256" key="1">
    <source>
        <dbReference type="ARBA" id="ARBA00022512"/>
    </source>
</evidence>
<dbReference type="AlphaFoldDB" id="A0A7G1IU08"/>
<feature type="compositionally biased region" description="Basic and acidic residues" evidence="5">
    <location>
        <begin position="47"/>
        <end position="56"/>
    </location>
</feature>
<feature type="region of interest" description="Disordered" evidence="5">
    <location>
        <begin position="267"/>
        <end position="442"/>
    </location>
</feature>
<gene>
    <name evidence="7" type="ORF">SMNM65_07640</name>
</gene>
<evidence type="ECO:0000313" key="8">
    <source>
        <dbReference type="Proteomes" id="UP000516106"/>
    </source>
</evidence>
<accession>A0A7G1IU08</accession>
<evidence type="ECO:0000256" key="3">
    <source>
        <dbReference type="ARBA" id="ARBA00022729"/>
    </source>
</evidence>
<feature type="region of interest" description="Disordered" evidence="5">
    <location>
        <begin position="110"/>
        <end position="162"/>
    </location>
</feature>
<proteinExistence type="predicted"/>
<dbReference type="NCBIfam" id="TIGR02331">
    <property type="entry name" value="rib_alpha"/>
    <property type="match status" value="1"/>
</dbReference>
<protein>
    <recommendedName>
        <fullName evidence="6">Gram-positive cocci surface proteins LPxTG domain-containing protein</fullName>
    </recommendedName>
</protein>
<feature type="compositionally biased region" description="Basic and acidic residues" evidence="5">
    <location>
        <begin position="290"/>
        <end position="301"/>
    </location>
</feature>
<keyword evidence="1" id="KW-0134">Cell wall</keyword>
<dbReference type="Proteomes" id="UP000516106">
    <property type="component" value="Chromosome"/>
</dbReference>
<dbReference type="Pfam" id="PF00746">
    <property type="entry name" value="Gram_pos_anchor"/>
    <property type="match status" value="1"/>
</dbReference>
<keyword evidence="3" id="KW-0732">Signal</keyword>
<dbReference type="EMBL" id="AP023349">
    <property type="protein sequence ID" value="BCJ10332.1"/>
    <property type="molecule type" value="Genomic_DNA"/>
</dbReference>
<feature type="region of interest" description="Disordered" evidence="5">
    <location>
        <begin position="47"/>
        <end position="69"/>
    </location>
</feature>
<reference evidence="8" key="1">
    <citation type="submission" date="2020-08" db="EMBL/GenBank/DDBJ databases">
        <title>Complete genome sequence of Streptococcus mitis strain Nm-65.</title>
        <authorList>
            <person name="Tabata A."/>
            <person name="Ohkuni H."/>
            <person name="Nagamune H."/>
        </authorList>
    </citation>
    <scope>NUCLEOTIDE SEQUENCE [LARGE SCALE GENOMIC DNA]</scope>
    <source>
        <strain evidence="8">Nm-65</strain>
    </source>
</reference>
<feature type="region of interest" description="Disordered" evidence="5">
    <location>
        <begin position="203"/>
        <end position="222"/>
    </location>
</feature>
<dbReference type="InterPro" id="IPR019931">
    <property type="entry name" value="LPXTG_anchor"/>
</dbReference>
<evidence type="ECO:0000256" key="4">
    <source>
        <dbReference type="ARBA" id="ARBA00023088"/>
    </source>
</evidence>
<dbReference type="Gene3D" id="3.10.20.890">
    <property type="match status" value="2"/>
</dbReference>
<dbReference type="NCBIfam" id="TIGR01167">
    <property type="entry name" value="LPXTG_anchor"/>
    <property type="match status" value="1"/>
</dbReference>
<feature type="region of interest" description="Disordered" evidence="5">
    <location>
        <begin position="232"/>
        <end position="254"/>
    </location>
</feature>
<evidence type="ECO:0000256" key="2">
    <source>
        <dbReference type="ARBA" id="ARBA00022525"/>
    </source>
</evidence>